<evidence type="ECO:0000259" key="8">
    <source>
        <dbReference type="PROSITE" id="PS50164"/>
    </source>
</evidence>
<evidence type="ECO:0000313" key="11">
    <source>
        <dbReference type="Proteomes" id="UP000215027"/>
    </source>
</evidence>
<dbReference type="InterPro" id="IPR001943">
    <property type="entry name" value="UVR_dom"/>
</dbReference>
<dbReference type="AlphaFoldDB" id="A0A160SZ72"/>
<dbReference type="Pfam" id="PF22920">
    <property type="entry name" value="UvrC_RNaseH"/>
    <property type="match status" value="1"/>
</dbReference>
<feature type="domain" description="GIY-YIG" evidence="8">
    <location>
        <begin position="18"/>
        <end position="96"/>
    </location>
</feature>
<dbReference type="CDD" id="cd10434">
    <property type="entry name" value="GIY-YIG_UvrC_Cho"/>
    <property type="match status" value="1"/>
</dbReference>
<dbReference type="KEGG" id="pbf:CFX0092_A0441"/>
<protein>
    <recommendedName>
        <fullName evidence="6">UvrABC system protein C</fullName>
        <shortName evidence="6">Protein UvrC</shortName>
    </recommendedName>
    <alternativeName>
        <fullName evidence="6">Excinuclease ABC subunit C</fullName>
    </alternativeName>
</protein>
<dbReference type="PANTHER" id="PTHR30562:SF1">
    <property type="entry name" value="UVRABC SYSTEM PROTEIN C"/>
    <property type="match status" value="1"/>
</dbReference>
<dbReference type="GO" id="GO:0005737">
    <property type="term" value="C:cytoplasm"/>
    <property type="evidence" value="ECO:0007669"/>
    <property type="project" value="UniProtKB-SubCell"/>
</dbReference>
<reference evidence="10" key="1">
    <citation type="submission" date="2016-01" db="EMBL/GenBank/DDBJ databases">
        <authorList>
            <person name="Mcilroy J.S."/>
            <person name="Karst M S."/>
            <person name="Albertsen M."/>
        </authorList>
    </citation>
    <scope>NUCLEOTIDE SEQUENCE</scope>
    <source>
        <strain evidence="10">Cfx-K</strain>
    </source>
</reference>
<dbReference type="SUPFAM" id="SSF46600">
    <property type="entry name" value="C-terminal UvrC-binding domain of UvrB"/>
    <property type="match status" value="1"/>
</dbReference>
<dbReference type="Gene3D" id="4.10.860.10">
    <property type="entry name" value="UVR domain"/>
    <property type="match status" value="1"/>
</dbReference>
<dbReference type="GO" id="GO:0009381">
    <property type="term" value="F:excinuclease ABC activity"/>
    <property type="evidence" value="ECO:0007669"/>
    <property type="project" value="UniProtKB-UniRule"/>
</dbReference>
<keyword evidence="6" id="KW-0742">SOS response</keyword>
<dbReference type="InterPro" id="IPR000305">
    <property type="entry name" value="GIY-YIG_endonuc"/>
</dbReference>
<proteinExistence type="inferred from homology"/>
<keyword evidence="3 6" id="KW-0228">DNA excision</keyword>
<evidence type="ECO:0000256" key="2">
    <source>
        <dbReference type="ARBA" id="ARBA00022763"/>
    </source>
</evidence>
<dbReference type="InterPro" id="IPR035901">
    <property type="entry name" value="GIY-YIG_endonuc_sf"/>
</dbReference>
<dbReference type="InterPro" id="IPR047296">
    <property type="entry name" value="GIY-YIG_UvrC_Cho"/>
</dbReference>
<evidence type="ECO:0000313" key="10">
    <source>
        <dbReference type="EMBL" id="CUS02322.2"/>
    </source>
</evidence>
<dbReference type="OrthoDB" id="9804933at2"/>
<dbReference type="InterPro" id="IPR050066">
    <property type="entry name" value="UvrABC_protein_C"/>
</dbReference>
<dbReference type="EMBL" id="LN890655">
    <property type="protein sequence ID" value="CUS02322.2"/>
    <property type="molecule type" value="Genomic_DNA"/>
</dbReference>
<dbReference type="PROSITE" id="PS50151">
    <property type="entry name" value="UVR"/>
    <property type="match status" value="1"/>
</dbReference>
<dbReference type="SUPFAM" id="SSF47781">
    <property type="entry name" value="RuvA domain 2-like"/>
    <property type="match status" value="1"/>
</dbReference>
<evidence type="ECO:0000256" key="1">
    <source>
        <dbReference type="ARBA" id="ARBA00022490"/>
    </source>
</evidence>
<evidence type="ECO:0000259" key="9">
    <source>
        <dbReference type="PROSITE" id="PS50165"/>
    </source>
</evidence>
<dbReference type="Pfam" id="PF14520">
    <property type="entry name" value="HHH_5"/>
    <property type="match status" value="1"/>
</dbReference>
<dbReference type="GO" id="GO:0009432">
    <property type="term" value="P:SOS response"/>
    <property type="evidence" value="ECO:0007669"/>
    <property type="project" value="UniProtKB-UniRule"/>
</dbReference>
<comment type="subunit">
    <text evidence="6">Interacts with UvrB in an incision complex.</text>
</comment>
<comment type="function">
    <text evidence="6">The UvrABC repair system catalyzes the recognition and processing of DNA lesions. UvrC both incises the 5' and 3' sides of the lesion. The N-terminal half is responsible for the 3' incision and the C-terminal half is responsible for the 5' incision.</text>
</comment>
<dbReference type="InterPro" id="IPR036876">
    <property type="entry name" value="UVR_dom_sf"/>
</dbReference>
<evidence type="ECO:0000256" key="6">
    <source>
        <dbReference type="HAMAP-Rule" id="MF_00203"/>
    </source>
</evidence>
<dbReference type="Gene3D" id="3.40.1440.10">
    <property type="entry name" value="GIY-YIG endonuclease"/>
    <property type="match status" value="1"/>
</dbReference>
<feature type="domain" description="UvrC family homology region profile" evidence="9">
    <location>
        <begin position="257"/>
        <end position="504"/>
    </location>
</feature>
<dbReference type="PANTHER" id="PTHR30562">
    <property type="entry name" value="UVRC/OXIDOREDUCTASE"/>
    <property type="match status" value="1"/>
</dbReference>
<feature type="domain" description="UVR" evidence="7">
    <location>
        <begin position="206"/>
        <end position="241"/>
    </location>
</feature>
<evidence type="ECO:0000256" key="5">
    <source>
        <dbReference type="ARBA" id="ARBA00023204"/>
    </source>
</evidence>
<dbReference type="NCBIfam" id="NF001824">
    <property type="entry name" value="PRK00558.1-5"/>
    <property type="match status" value="1"/>
</dbReference>
<dbReference type="Pfam" id="PF02151">
    <property type="entry name" value="UVR"/>
    <property type="match status" value="1"/>
</dbReference>
<name>A0A160SZ72_9CHLR</name>
<dbReference type="InterPro" id="IPR004791">
    <property type="entry name" value="UvrC"/>
</dbReference>
<dbReference type="SMART" id="SM00465">
    <property type="entry name" value="GIYc"/>
    <property type="match status" value="1"/>
</dbReference>
<accession>A0A160SZ72</accession>
<sequence>MSYKPSERISELLGNLPTKAGVYLHKDADGNVLYVGKAINLRSRVRSYFHSNVDSIKTLRLRRQIADIEVITTETELEALLLEMNLIKQHKPQFNVRLKDDKRYPYIKVHWADPFPKVTVTRRMVRDGSRYFGPYTSAWAVQQTLDLLRKVFPYLTCDRIITGQDERACLYMDIKLCGGPCIGAVNQDQYRATIRQLMDFLDGKSDHIVQGIESRMEQAATDLQFEKAAEYRDQLKAIRRITARQKVIGSSDTDQDVIAFARDEGDACVQVFFIRHGKLIGREYFMLDNTEGESDPEILQEFLTQFYDDAAYIPKEVLLPNEIEEANIIEEWLRRKRNTKVTIQVPQRGKKRDLVKMATENAHDTLATIRQQWAADRSKHVQAITELQSALKLPAPPTRIECYDISHTQGTQTVGSMVVFVQGAPYKNDYRRFNVQTVNNDDYGAMREVLTRRFQRYQDTLSGELHDPGKIKARSERPVVWAMLPDLLLIDGGKGQLAVAQEVLRAFDLEGEVPLASLAKQEEELFVPGRTTSIFLPRRSEALFLVQRVRDEAHRFANEGHQKRRAKVGVASILDSIPGVGPRRRQILLRRFGSLEALREASVDEISAVPGIPVDVAMQIKTHLV</sequence>
<dbReference type="SUPFAM" id="SSF82771">
    <property type="entry name" value="GIY-YIG endonuclease"/>
    <property type="match status" value="1"/>
</dbReference>
<dbReference type="InterPro" id="IPR001162">
    <property type="entry name" value="UvrC_RNase_H_dom"/>
</dbReference>
<comment type="subcellular location">
    <subcellularLocation>
        <location evidence="6">Cytoplasm</location>
    </subcellularLocation>
</comment>
<dbReference type="NCBIfam" id="TIGR00194">
    <property type="entry name" value="uvrC"/>
    <property type="match status" value="1"/>
</dbReference>
<evidence type="ECO:0000256" key="3">
    <source>
        <dbReference type="ARBA" id="ARBA00022769"/>
    </source>
</evidence>
<dbReference type="PROSITE" id="PS50164">
    <property type="entry name" value="GIY_YIG"/>
    <property type="match status" value="1"/>
</dbReference>
<dbReference type="GO" id="GO:0003677">
    <property type="term" value="F:DNA binding"/>
    <property type="evidence" value="ECO:0007669"/>
    <property type="project" value="UniProtKB-UniRule"/>
</dbReference>
<keyword evidence="2 6" id="KW-0227">DNA damage</keyword>
<dbReference type="PROSITE" id="PS50165">
    <property type="entry name" value="UVRC"/>
    <property type="match status" value="1"/>
</dbReference>
<keyword evidence="5 6" id="KW-0234">DNA repair</keyword>
<dbReference type="GO" id="GO:0009380">
    <property type="term" value="C:excinuclease repair complex"/>
    <property type="evidence" value="ECO:0007669"/>
    <property type="project" value="InterPro"/>
</dbReference>
<keyword evidence="4 6" id="KW-0267">Excision nuclease</keyword>
<comment type="similarity">
    <text evidence="6">Belongs to the UvrC family.</text>
</comment>
<dbReference type="Pfam" id="PF08459">
    <property type="entry name" value="UvrC_RNaseH_dom"/>
    <property type="match status" value="1"/>
</dbReference>
<dbReference type="InterPro" id="IPR038476">
    <property type="entry name" value="UvrC_RNase_H_dom_sf"/>
</dbReference>
<keyword evidence="1 6" id="KW-0963">Cytoplasm</keyword>
<dbReference type="InterPro" id="IPR010994">
    <property type="entry name" value="RuvA_2-like"/>
</dbReference>
<evidence type="ECO:0000259" key="7">
    <source>
        <dbReference type="PROSITE" id="PS50151"/>
    </source>
</evidence>
<organism evidence="10 11">
    <name type="scientific">Candidatus Promineifilum breve</name>
    <dbReference type="NCBI Taxonomy" id="1806508"/>
    <lineage>
        <taxon>Bacteria</taxon>
        <taxon>Bacillati</taxon>
        <taxon>Chloroflexota</taxon>
        <taxon>Ardenticatenia</taxon>
        <taxon>Candidatus Promineifilales</taxon>
        <taxon>Candidatus Promineifilaceae</taxon>
        <taxon>Candidatus Promineifilum</taxon>
    </lineage>
</organism>
<dbReference type="GO" id="GO:0006289">
    <property type="term" value="P:nucleotide-excision repair"/>
    <property type="evidence" value="ECO:0007669"/>
    <property type="project" value="UniProtKB-UniRule"/>
</dbReference>
<dbReference type="HAMAP" id="MF_00203">
    <property type="entry name" value="UvrC"/>
    <property type="match status" value="1"/>
</dbReference>
<dbReference type="Pfam" id="PF01541">
    <property type="entry name" value="GIY-YIG"/>
    <property type="match status" value="1"/>
</dbReference>
<gene>
    <name evidence="6 10" type="primary">uvrC</name>
    <name evidence="10" type="ORF">CFX0092_A0441</name>
</gene>
<dbReference type="RefSeq" id="WP_095041948.1">
    <property type="nucleotide sequence ID" value="NZ_LN890655.1"/>
</dbReference>
<evidence type="ECO:0000256" key="4">
    <source>
        <dbReference type="ARBA" id="ARBA00022881"/>
    </source>
</evidence>
<dbReference type="Gene3D" id="1.10.150.20">
    <property type="entry name" value="5' to 3' exonuclease, C-terminal subdomain"/>
    <property type="match status" value="1"/>
</dbReference>
<dbReference type="Gene3D" id="3.30.420.340">
    <property type="entry name" value="UvrC, RNAse H endonuclease domain"/>
    <property type="match status" value="1"/>
</dbReference>
<keyword evidence="11" id="KW-1185">Reference proteome</keyword>
<dbReference type="FunFam" id="3.40.1440.10:FF:000001">
    <property type="entry name" value="UvrABC system protein C"/>
    <property type="match status" value="1"/>
</dbReference>
<dbReference type="Proteomes" id="UP000215027">
    <property type="component" value="Chromosome I"/>
</dbReference>